<accession>A0A0G0IR18</accession>
<evidence type="ECO:0000256" key="1">
    <source>
        <dbReference type="ARBA" id="ARBA00004651"/>
    </source>
</evidence>
<dbReference type="EMBL" id="LBSM01000004">
    <property type="protein sequence ID" value="KKQ18476.1"/>
    <property type="molecule type" value="Genomic_DNA"/>
</dbReference>
<name>A0A0G0IR18_9BACT</name>
<evidence type="ECO:0000256" key="2">
    <source>
        <dbReference type="ARBA" id="ARBA00022475"/>
    </source>
</evidence>
<dbReference type="InterPro" id="IPR038731">
    <property type="entry name" value="RgtA/B/C-like"/>
</dbReference>
<dbReference type="AlphaFoldDB" id="A0A0G0IR18"/>
<comment type="caution">
    <text evidence="10">The sequence shown here is derived from an EMBL/GenBank/DDBJ whole genome shotgun (WGS) entry which is preliminary data.</text>
</comment>
<evidence type="ECO:0000256" key="3">
    <source>
        <dbReference type="ARBA" id="ARBA00022676"/>
    </source>
</evidence>
<feature type="transmembrane region" description="Helical" evidence="8">
    <location>
        <begin position="301"/>
        <end position="319"/>
    </location>
</feature>
<feature type="transmembrane region" description="Helical" evidence="8">
    <location>
        <begin position="175"/>
        <end position="197"/>
    </location>
</feature>
<sequence>MKTKLLLALILILFFATRLYKITEIPPSLYWDEASIGYNAYSITQTGRDEWGDFLPIHFRAFGEFKLPVYIYSVALTQKIIGMNNLSVRLPSVIYWGLAIYLMYLLSLKLLNKKSTALLSAFFLSISPWIFIFSRTGFEASAGVMFFLLAIYLFLQTDRNKWFVIPSILSFLFSIYSYNSFRIVIPITLVVLIYYYFNTLTKKIIPLILGLVILMVGILPIVRLMVFDNGAVRLQTVSVQGETRFETGKLLLVNYLSHFSPDFLFQGDKNPRSQFLHGQIYFLDLLFLTLGIFVALKKRKFFYVFPLIMTIVSPIPATITKESPHALRSILIAPFASIIIALGVSWILENLKKNLTIIFLTVLSIIYLTFFYLYWDGFRELYKFTSTDWQYGYKQIFTEYKEEFKNYDHVFISDKFGQPYIFALYYLKYNPAKFWSEVKLNPVNKWGFSKVVGFDNFIFGDFTVENINAWDLPSGRSLVFAATWAFLKPENIQEKSAVKDLTGMQAFYVYEVQK</sequence>
<dbReference type="PATRIC" id="fig|1618331.3.peg.289"/>
<evidence type="ECO:0000256" key="5">
    <source>
        <dbReference type="ARBA" id="ARBA00022692"/>
    </source>
</evidence>
<feature type="domain" description="Glycosyltransferase RgtA/B/C/D-like" evidence="9">
    <location>
        <begin position="68"/>
        <end position="220"/>
    </location>
</feature>
<feature type="transmembrane region" description="Helical" evidence="8">
    <location>
        <begin position="325"/>
        <end position="348"/>
    </location>
</feature>
<keyword evidence="2" id="KW-1003">Cell membrane</keyword>
<dbReference type="Proteomes" id="UP000034508">
    <property type="component" value="Unassembled WGS sequence"/>
</dbReference>
<keyword evidence="7 8" id="KW-0472">Membrane</keyword>
<comment type="subcellular location">
    <subcellularLocation>
        <location evidence="1">Cell membrane</location>
        <topology evidence="1">Multi-pass membrane protein</topology>
    </subcellularLocation>
</comment>
<keyword evidence="4" id="KW-0808">Transferase</keyword>
<dbReference type="GO" id="GO:0009103">
    <property type="term" value="P:lipopolysaccharide biosynthetic process"/>
    <property type="evidence" value="ECO:0007669"/>
    <property type="project" value="UniProtKB-ARBA"/>
</dbReference>
<feature type="transmembrane region" description="Helical" evidence="8">
    <location>
        <begin position="355"/>
        <end position="375"/>
    </location>
</feature>
<evidence type="ECO:0000313" key="11">
    <source>
        <dbReference type="Proteomes" id="UP000034508"/>
    </source>
</evidence>
<dbReference type="GO" id="GO:0010041">
    <property type="term" value="P:response to iron(III) ion"/>
    <property type="evidence" value="ECO:0007669"/>
    <property type="project" value="TreeGrafter"/>
</dbReference>
<evidence type="ECO:0000256" key="4">
    <source>
        <dbReference type="ARBA" id="ARBA00022679"/>
    </source>
</evidence>
<dbReference type="Pfam" id="PF13231">
    <property type="entry name" value="PMT_2"/>
    <property type="match status" value="1"/>
</dbReference>
<keyword evidence="6 8" id="KW-1133">Transmembrane helix</keyword>
<evidence type="ECO:0000256" key="8">
    <source>
        <dbReference type="SAM" id="Phobius"/>
    </source>
</evidence>
<gene>
    <name evidence="10" type="ORF">US31_C0004G0038</name>
</gene>
<feature type="transmembrane region" description="Helical" evidence="8">
    <location>
        <begin position="132"/>
        <end position="155"/>
    </location>
</feature>
<dbReference type="InterPro" id="IPR050297">
    <property type="entry name" value="LipidA_mod_glycosyltrf_83"/>
</dbReference>
<organism evidence="10 11">
    <name type="scientific">Berkelbacteria bacterium GW2011_GWA1_36_9</name>
    <dbReference type="NCBI Taxonomy" id="1618331"/>
    <lineage>
        <taxon>Bacteria</taxon>
        <taxon>Candidatus Berkelbacteria</taxon>
    </lineage>
</organism>
<dbReference type="PANTHER" id="PTHR33908:SF3">
    <property type="entry name" value="UNDECAPRENYL PHOSPHATE-ALPHA-4-AMINO-4-DEOXY-L-ARABINOSE ARABINOSYL TRANSFERASE"/>
    <property type="match status" value="1"/>
</dbReference>
<reference evidence="10 11" key="1">
    <citation type="journal article" date="2015" name="Nature">
        <title>rRNA introns, odd ribosomes, and small enigmatic genomes across a large radiation of phyla.</title>
        <authorList>
            <person name="Brown C.T."/>
            <person name="Hug L.A."/>
            <person name="Thomas B.C."/>
            <person name="Sharon I."/>
            <person name="Castelle C.J."/>
            <person name="Singh A."/>
            <person name="Wilkins M.J."/>
            <person name="Williams K.H."/>
            <person name="Banfield J.F."/>
        </authorList>
    </citation>
    <scope>NUCLEOTIDE SEQUENCE [LARGE SCALE GENOMIC DNA]</scope>
</reference>
<evidence type="ECO:0000313" key="10">
    <source>
        <dbReference type="EMBL" id="KKQ18476.1"/>
    </source>
</evidence>
<dbReference type="GO" id="GO:0005886">
    <property type="term" value="C:plasma membrane"/>
    <property type="evidence" value="ECO:0007669"/>
    <property type="project" value="UniProtKB-SubCell"/>
</dbReference>
<keyword evidence="3" id="KW-0328">Glycosyltransferase</keyword>
<evidence type="ECO:0000256" key="6">
    <source>
        <dbReference type="ARBA" id="ARBA00022989"/>
    </source>
</evidence>
<proteinExistence type="predicted"/>
<feature type="transmembrane region" description="Helical" evidence="8">
    <location>
        <begin position="204"/>
        <end position="226"/>
    </location>
</feature>
<evidence type="ECO:0000256" key="7">
    <source>
        <dbReference type="ARBA" id="ARBA00023136"/>
    </source>
</evidence>
<feature type="transmembrane region" description="Helical" evidence="8">
    <location>
        <begin position="278"/>
        <end position="296"/>
    </location>
</feature>
<protein>
    <recommendedName>
        <fullName evidence="9">Glycosyltransferase RgtA/B/C/D-like domain-containing protein</fullName>
    </recommendedName>
</protein>
<feature type="transmembrane region" description="Helical" evidence="8">
    <location>
        <begin position="93"/>
        <end position="111"/>
    </location>
</feature>
<dbReference type="GO" id="GO:0016763">
    <property type="term" value="F:pentosyltransferase activity"/>
    <property type="evidence" value="ECO:0007669"/>
    <property type="project" value="TreeGrafter"/>
</dbReference>
<dbReference type="PANTHER" id="PTHR33908">
    <property type="entry name" value="MANNOSYLTRANSFERASE YKCB-RELATED"/>
    <property type="match status" value="1"/>
</dbReference>
<evidence type="ECO:0000259" key="9">
    <source>
        <dbReference type="Pfam" id="PF13231"/>
    </source>
</evidence>
<keyword evidence="5 8" id="KW-0812">Transmembrane</keyword>